<dbReference type="InterPro" id="IPR036259">
    <property type="entry name" value="MFS_trans_sf"/>
</dbReference>
<reference evidence="8" key="1">
    <citation type="journal article" date="2023" name="Int. J. Syst. Evol. Microbiol.">
        <title>Mesoterricola silvestris gen. nov., sp. nov., Mesoterricola sediminis sp. nov., Geothrix oryzae sp. nov., Geothrix edaphica sp. nov., Geothrix rubra sp. nov., and Geothrix limicola sp. nov., six novel members of Acidobacteriota isolated from soils.</title>
        <authorList>
            <person name="Itoh H."/>
            <person name="Sugisawa Y."/>
            <person name="Mise K."/>
            <person name="Xu Z."/>
            <person name="Kuniyasu M."/>
            <person name="Ushijima N."/>
            <person name="Kawano K."/>
            <person name="Kobayashi E."/>
            <person name="Shiratori Y."/>
            <person name="Masuda Y."/>
            <person name="Senoo K."/>
        </authorList>
    </citation>
    <scope>NUCLEOTIDE SEQUENCE</scope>
    <source>
        <strain evidence="8">W786</strain>
    </source>
</reference>
<dbReference type="Proteomes" id="UP001228113">
    <property type="component" value="Chromosome"/>
</dbReference>
<name>A0AA48GY09_9BACT</name>
<evidence type="ECO:0000256" key="2">
    <source>
        <dbReference type="ARBA" id="ARBA00022448"/>
    </source>
</evidence>
<dbReference type="AlphaFoldDB" id="A0AA48GY09"/>
<keyword evidence="6 7" id="KW-0472">Membrane</keyword>
<sequence>MTATPPAEKPASPLREIVQPFVDLVHAPRALWAVNLLSFLEGFVYFGMVIYLHMYFNQYGGLSDPKAGLMVGLLTWGITISMLFFGGRADAWGLRRTFLTALGIMAAGRGLLAALPYLGLAGGGFGSPFVLAGAGAIVLVMTGYGMCYPAGYAAVRKFTTPATASMGFAMLYAVMNLGGWLPTFMTPVRERWGIRGAYGFYAGVTLLTLVLVAVLLDRRTEAKALAEGAAAAPAREAQPEAAPASAPEGLAARAASWFRNHPLADPKFSYFIFCLIPVQTLFAYNWLLFAPYVSRAYAGTWIGNHFEAASSLNTILVFVLCPIVAGLTSRVKVYTMMILGTAVMASPTFLLALGPTTPGLLAYILLMSVGEAMWQPRFLQYAAEIAPEGRTGAYMGVAQFPWFLTKMIVSFYAGSALAKWCPAGLPGNSGTMWLIFGCVAMLTTVLLIAARGWLGRDFKTQA</sequence>
<keyword evidence="4 7" id="KW-0812">Transmembrane</keyword>
<feature type="transmembrane region" description="Helical" evidence="7">
    <location>
        <begin position="198"/>
        <end position="216"/>
    </location>
</feature>
<keyword evidence="2" id="KW-0813">Transport</keyword>
<dbReference type="PANTHER" id="PTHR23517">
    <property type="entry name" value="RESISTANCE PROTEIN MDTM, PUTATIVE-RELATED-RELATED"/>
    <property type="match status" value="1"/>
</dbReference>
<evidence type="ECO:0000256" key="7">
    <source>
        <dbReference type="SAM" id="Phobius"/>
    </source>
</evidence>
<dbReference type="Pfam" id="PF07690">
    <property type="entry name" value="MFS_1"/>
    <property type="match status" value="1"/>
</dbReference>
<feature type="transmembrane region" description="Helical" evidence="7">
    <location>
        <begin position="125"/>
        <end position="146"/>
    </location>
</feature>
<dbReference type="GO" id="GO:0005886">
    <property type="term" value="C:plasma membrane"/>
    <property type="evidence" value="ECO:0007669"/>
    <property type="project" value="UniProtKB-SubCell"/>
</dbReference>
<dbReference type="Gene3D" id="1.20.1250.20">
    <property type="entry name" value="MFS general substrate transporter like domains"/>
    <property type="match status" value="1"/>
</dbReference>
<keyword evidence="9" id="KW-1185">Reference proteome</keyword>
<dbReference type="SUPFAM" id="SSF103473">
    <property type="entry name" value="MFS general substrate transporter"/>
    <property type="match status" value="1"/>
</dbReference>
<feature type="transmembrane region" description="Helical" evidence="7">
    <location>
        <begin position="308"/>
        <end position="327"/>
    </location>
</feature>
<feature type="transmembrane region" description="Helical" evidence="7">
    <location>
        <begin position="433"/>
        <end position="454"/>
    </location>
</feature>
<proteinExistence type="predicted"/>
<protein>
    <recommendedName>
        <fullName evidence="10">MFS transporter</fullName>
    </recommendedName>
</protein>
<keyword evidence="5 7" id="KW-1133">Transmembrane helix</keyword>
<evidence type="ECO:0000256" key="6">
    <source>
        <dbReference type="ARBA" id="ARBA00023136"/>
    </source>
</evidence>
<dbReference type="RefSeq" id="WP_316411228.1">
    <property type="nucleotide sequence ID" value="NZ_AP027081.1"/>
</dbReference>
<feature type="transmembrane region" description="Helical" evidence="7">
    <location>
        <begin position="158"/>
        <end position="178"/>
    </location>
</feature>
<dbReference type="EMBL" id="AP027081">
    <property type="protein sequence ID" value="BDU76112.1"/>
    <property type="molecule type" value="Genomic_DNA"/>
</dbReference>
<dbReference type="PANTHER" id="PTHR23517:SF3">
    <property type="entry name" value="INTEGRAL MEMBRANE TRANSPORT PROTEIN"/>
    <property type="match status" value="1"/>
</dbReference>
<gene>
    <name evidence="8" type="ORF">METESE_10700</name>
</gene>
<dbReference type="InterPro" id="IPR011701">
    <property type="entry name" value="MFS"/>
</dbReference>
<keyword evidence="3" id="KW-1003">Cell membrane</keyword>
<evidence type="ECO:0000256" key="3">
    <source>
        <dbReference type="ARBA" id="ARBA00022475"/>
    </source>
</evidence>
<feature type="transmembrane region" description="Helical" evidence="7">
    <location>
        <begin position="98"/>
        <end position="119"/>
    </location>
</feature>
<dbReference type="KEGG" id="msea:METESE_10700"/>
<evidence type="ECO:0000256" key="1">
    <source>
        <dbReference type="ARBA" id="ARBA00004651"/>
    </source>
</evidence>
<feature type="transmembrane region" description="Helical" evidence="7">
    <location>
        <begin position="30"/>
        <end position="55"/>
    </location>
</feature>
<evidence type="ECO:0008006" key="10">
    <source>
        <dbReference type="Google" id="ProtNLM"/>
    </source>
</evidence>
<evidence type="ECO:0000256" key="5">
    <source>
        <dbReference type="ARBA" id="ARBA00022989"/>
    </source>
</evidence>
<evidence type="ECO:0000313" key="8">
    <source>
        <dbReference type="EMBL" id="BDU76112.1"/>
    </source>
</evidence>
<dbReference type="GO" id="GO:0022857">
    <property type="term" value="F:transmembrane transporter activity"/>
    <property type="evidence" value="ECO:0007669"/>
    <property type="project" value="InterPro"/>
</dbReference>
<evidence type="ECO:0000313" key="9">
    <source>
        <dbReference type="Proteomes" id="UP001228113"/>
    </source>
</evidence>
<accession>A0AA48GY09</accession>
<organism evidence="8 9">
    <name type="scientific">Mesoterricola sediminis</name>
    <dbReference type="NCBI Taxonomy" id="2927980"/>
    <lineage>
        <taxon>Bacteria</taxon>
        <taxon>Pseudomonadati</taxon>
        <taxon>Acidobacteriota</taxon>
        <taxon>Holophagae</taxon>
        <taxon>Holophagales</taxon>
        <taxon>Holophagaceae</taxon>
        <taxon>Mesoterricola</taxon>
    </lineage>
</organism>
<evidence type="ECO:0000256" key="4">
    <source>
        <dbReference type="ARBA" id="ARBA00022692"/>
    </source>
</evidence>
<dbReference type="InterPro" id="IPR050171">
    <property type="entry name" value="MFS_Transporters"/>
</dbReference>
<comment type="subcellular location">
    <subcellularLocation>
        <location evidence="1">Cell membrane</location>
        <topology evidence="1">Multi-pass membrane protein</topology>
    </subcellularLocation>
</comment>
<feature type="transmembrane region" description="Helical" evidence="7">
    <location>
        <begin position="67"/>
        <end position="86"/>
    </location>
</feature>
<feature type="transmembrane region" description="Helical" evidence="7">
    <location>
        <begin position="268"/>
        <end position="288"/>
    </location>
</feature>